<dbReference type="EMBL" id="CAACVG010005331">
    <property type="protein sequence ID" value="VEN39166.1"/>
    <property type="molecule type" value="Genomic_DNA"/>
</dbReference>
<keyword evidence="7 13" id="KW-1133">Transmembrane helix</keyword>
<evidence type="ECO:0000256" key="13">
    <source>
        <dbReference type="SAM" id="Phobius"/>
    </source>
</evidence>
<evidence type="ECO:0000256" key="4">
    <source>
        <dbReference type="ARBA" id="ARBA00022606"/>
    </source>
</evidence>
<evidence type="ECO:0000256" key="11">
    <source>
        <dbReference type="ARBA" id="ARBA00023180"/>
    </source>
</evidence>
<evidence type="ECO:0000256" key="5">
    <source>
        <dbReference type="ARBA" id="ARBA00022692"/>
    </source>
</evidence>
<dbReference type="InterPro" id="IPR002159">
    <property type="entry name" value="CD36_fam"/>
</dbReference>
<protein>
    <recommendedName>
        <fullName evidence="12">Sensory neuron membrane protein 2</fullName>
    </recommendedName>
</protein>
<feature type="transmembrane region" description="Helical" evidence="13">
    <location>
        <begin position="445"/>
        <end position="467"/>
    </location>
</feature>
<dbReference type="Proteomes" id="UP000410492">
    <property type="component" value="Unassembled WGS sequence"/>
</dbReference>
<dbReference type="GO" id="GO:0007608">
    <property type="term" value="P:sensory perception of smell"/>
    <property type="evidence" value="ECO:0007669"/>
    <property type="project" value="UniProtKB-KW"/>
</dbReference>
<dbReference type="PRINTS" id="PR01609">
    <property type="entry name" value="CD36FAMILY"/>
</dbReference>
<proteinExistence type="inferred from homology"/>
<evidence type="ECO:0000313" key="14">
    <source>
        <dbReference type="EMBL" id="VEN39166.1"/>
    </source>
</evidence>
<dbReference type="Pfam" id="PF01130">
    <property type="entry name" value="CD36"/>
    <property type="match status" value="1"/>
</dbReference>
<gene>
    <name evidence="14" type="ORF">CALMAC_LOCUS3801</name>
</gene>
<dbReference type="OrthoDB" id="10024078at2759"/>
<keyword evidence="9" id="KW-1015">Disulfide bond</keyword>
<keyword evidence="4" id="KW-0716">Sensory transduction</keyword>
<evidence type="ECO:0000256" key="12">
    <source>
        <dbReference type="ARBA" id="ARBA00040645"/>
    </source>
</evidence>
<evidence type="ECO:0000256" key="1">
    <source>
        <dbReference type="ARBA" id="ARBA00004236"/>
    </source>
</evidence>
<keyword evidence="10" id="KW-0675">Receptor</keyword>
<evidence type="ECO:0000256" key="6">
    <source>
        <dbReference type="ARBA" id="ARBA00022725"/>
    </source>
</evidence>
<evidence type="ECO:0000256" key="3">
    <source>
        <dbReference type="ARBA" id="ARBA00022475"/>
    </source>
</evidence>
<reference evidence="14 15" key="1">
    <citation type="submission" date="2019-01" db="EMBL/GenBank/DDBJ databases">
        <authorList>
            <person name="Sayadi A."/>
        </authorList>
    </citation>
    <scope>NUCLEOTIDE SEQUENCE [LARGE SCALE GENOMIC DNA]</scope>
</reference>
<sequence>MFRKLNFKVSNKILFVLAIFGIFFSGLAYYFGFLALPGIVDDKIWEMKVLKEGTEQWGMFMKMPFPFTFKVYIYNIKNPDDIMEGAKPVMEELGPFVYKVYKWKSEVKRDEMDGEISYNEYQRYEFDKEASGKYNEDDVVTVMNSPYLTMFYKVQDLQPQMVPMLDQSTTPIFGENDGPFMKVKVSDYMFKGVKICEHGAKDDMLANMACKEVAKKKNNSHLGRFTIKSGLQKKEDAGTLTKYDGKPYTKIWKGGNSICNKIRGVTTIFPTKVNQNMTFDAYSEDICRSMTLAYQRPEVVKGVTGFRFVVKNDTFDYSEEENQCFCTNQTKDASPLTGCMKNGLCDLSTCTGGPVILSFPHLLYADPEHANGVDGLKPNQSDHETFVVLEPLSGFPLKLAQRVQFNIFLRPIDGASKLQNSTILDDKLIGMLNTKLFKTLKTATIIKWFVMISGLGCTVLSLCLYIYKRCP</sequence>
<keyword evidence="3" id="KW-1003">Cell membrane</keyword>
<keyword evidence="15" id="KW-1185">Reference proteome</keyword>
<accession>A0A653BV50</accession>
<evidence type="ECO:0000256" key="9">
    <source>
        <dbReference type="ARBA" id="ARBA00023157"/>
    </source>
</evidence>
<dbReference type="AlphaFoldDB" id="A0A653BV50"/>
<evidence type="ECO:0000256" key="10">
    <source>
        <dbReference type="ARBA" id="ARBA00023170"/>
    </source>
</evidence>
<evidence type="ECO:0000313" key="15">
    <source>
        <dbReference type="Proteomes" id="UP000410492"/>
    </source>
</evidence>
<keyword evidence="5 13" id="KW-0812">Transmembrane</keyword>
<comment type="similarity">
    <text evidence="2">Belongs to the CD36 family.</text>
</comment>
<keyword evidence="8 13" id="KW-0472">Membrane</keyword>
<keyword evidence="6" id="KW-0552">Olfaction</keyword>
<feature type="transmembrane region" description="Helical" evidence="13">
    <location>
        <begin position="12"/>
        <end position="31"/>
    </location>
</feature>
<evidence type="ECO:0000256" key="7">
    <source>
        <dbReference type="ARBA" id="ARBA00022989"/>
    </source>
</evidence>
<evidence type="ECO:0000256" key="8">
    <source>
        <dbReference type="ARBA" id="ARBA00023136"/>
    </source>
</evidence>
<dbReference type="GO" id="GO:0005737">
    <property type="term" value="C:cytoplasm"/>
    <property type="evidence" value="ECO:0007669"/>
    <property type="project" value="TreeGrafter"/>
</dbReference>
<keyword evidence="11" id="KW-0325">Glycoprotein</keyword>
<evidence type="ECO:0000256" key="2">
    <source>
        <dbReference type="ARBA" id="ARBA00010532"/>
    </source>
</evidence>
<dbReference type="GO" id="GO:0005886">
    <property type="term" value="C:plasma membrane"/>
    <property type="evidence" value="ECO:0007669"/>
    <property type="project" value="UniProtKB-SubCell"/>
</dbReference>
<dbReference type="GO" id="GO:0005044">
    <property type="term" value="F:scavenger receptor activity"/>
    <property type="evidence" value="ECO:0007669"/>
    <property type="project" value="TreeGrafter"/>
</dbReference>
<dbReference type="PANTHER" id="PTHR11923:SF109">
    <property type="entry name" value="SENSORY NEURON MEMBRANE PROTEIN 2"/>
    <property type="match status" value="1"/>
</dbReference>
<name>A0A653BV50_CALMS</name>
<comment type="subcellular location">
    <subcellularLocation>
        <location evidence="1">Cell membrane</location>
    </subcellularLocation>
</comment>
<organism evidence="14 15">
    <name type="scientific">Callosobruchus maculatus</name>
    <name type="common">Southern cowpea weevil</name>
    <name type="synonym">Pulse bruchid</name>
    <dbReference type="NCBI Taxonomy" id="64391"/>
    <lineage>
        <taxon>Eukaryota</taxon>
        <taxon>Metazoa</taxon>
        <taxon>Ecdysozoa</taxon>
        <taxon>Arthropoda</taxon>
        <taxon>Hexapoda</taxon>
        <taxon>Insecta</taxon>
        <taxon>Pterygota</taxon>
        <taxon>Neoptera</taxon>
        <taxon>Endopterygota</taxon>
        <taxon>Coleoptera</taxon>
        <taxon>Polyphaga</taxon>
        <taxon>Cucujiformia</taxon>
        <taxon>Chrysomeloidea</taxon>
        <taxon>Chrysomelidae</taxon>
        <taxon>Bruchinae</taxon>
        <taxon>Bruchini</taxon>
        <taxon>Callosobruchus</taxon>
    </lineage>
</organism>
<dbReference type="PANTHER" id="PTHR11923">
    <property type="entry name" value="SCAVENGER RECEPTOR CLASS B TYPE-1 SR-B1"/>
    <property type="match status" value="1"/>
</dbReference>